<keyword evidence="3" id="KW-1185">Reference proteome</keyword>
<feature type="region of interest" description="Disordered" evidence="1">
    <location>
        <begin position="39"/>
        <end position="60"/>
    </location>
</feature>
<dbReference type="EMBL" id="AP026709">
    <property type="protein sequence ID" value="BDQ38286.1"/>
    <property type="molecule type" value="Genomic_DNA"/>
</dbReference>
<accession>A0ABM8B3A8</accession>
<evidence type="ECO:0000313" key="2">
    <source>
        <dbReference type="EMBL" id="BDQ38286.1"/>
    </source>
</evidence>
<reference evidence="2 3" key="1">
    <citation type="submission" date="2022-08" db="EMBL/GenBank/DDBJ databases">
        <title>Genome Sequence of the sulphate-reducing bacterium, Pseudodesulfovibrio sp. SYK.</title>
        <authorList>
            <person name="Kondo R."/>
            <person name="Kataoka T."/>
        </authorList>
    </citation>
    <scope>NUCLEOTIDE SEQUENCE [LARGE SCALE GENOMIC DNA]</scope>
    <source>
        <strain evidence="2 3">SYK</strain>
    </source>
</reference>
<sequence>MVCGRRIGFCLVAGPNLSFLRPSREWTIIPDYMAETEGNDLMPSEDEYSPFTEDSILSFD</sequence>
<dbReference type="Proteomes" id="UP001317742">
    <property type="component" value="Chromosome"/>
</dbReference>
<gene>
    <name evidence="2" type="ORF">SYK_26460</name>
</gene>
<proteinExistence type="predicted"/>
<evidence type="ECO:0000256" key="1">
    <source>
        <dbReference type="SAM" id="MobiDB-lite"/>
    </source>
</evidence>
<name>A0ABM8B3A8_9BACT</name>
<protein>
    <submittedName>
        <fullName evidence="2">Uncharacterized protein</fullName>
    </submittedName>
</protein>
<evidence type="ECO:0000313" key="3">
    <source>
        <dbReference type="Proteomes" id="UP001317742"/>
    </source>
</evidence>
<organism evidence="2 3">
    <name type="scientific">Pseudodesulfovibrio nedwellii</name>
    <dbReference type="NCBI Taxonomy" id="2973072"/>
    <lineage>
        <taxon>Bacteria</taxon>
        <taxon>Pseudomonadati</taxon>
        <taxon>Thermodesulfobacteriota</taxon>
        <taxon>Desulfovibrionia</taxon>
        <taxon>Desulfovibrionales</taxon>
        <taxon>Desulfovibrionaceae</taxon>
    </lineage>
</organism>